<dbReference type="Gene3D" id="3.40.970.30">
    <property type="entry name" value="yp_829618.1 like domains"/>
    <property type="match status" value="1"/>
</dbReference>
<evidence type="ECO:0008006" key="3">
    <source>
        <dbReference type="Google" id="ProtNLM"/>
    </source>
</evidence>
<comment type="caution">
    <text evidence="1">The sequence shown here is derived from an EMBL/GenBank/DDBJ whole genome shotgun (WGS) entry which is preliminary data.</text>
</comment>
<reference evidence="1 2" key="1">
    <citation type="journal article" date="2019" name="Int. J. Syst. Evol. Microbiol.">
        <title>Rufibacter sediminis sp. nov., isolated from freshwater lake sediment.</title>
        <authorList>
            <person name="Qu J.H."/>
            <person name="Zhang L.J."/>
            <person name="Fu Y.H."/>
            <person name="Li H.F."/>
        </authorList>
    </citation>
    <scope>NUCLEOTIDE SEQUENCE [LARGE SCALE GENOMIC DNA]</scope>
    <source>
        <strain evidence="1 2">H-1</strain>
    </source>
</reference>
<sequence>MEEIRPLTHLEKRKIISSTGSYALDFYPSASLARMVFRRRPSDLEYQSAIANFFDLLFKEEVRLMLFNNLSAGLISPESQALSRSYIENLLPKSALRKMACVVGGDFIQRLLISNMHRGAESPYDMRFFESEEQAVAWLLQSEG</sequence>
<dbReference type="Proteomes" id="UP000659698">
    <property type="component" value="Unassembled WGS sequence"/>
</dbReference>
<evidence type="ECO:0000313" key="1">
    <source>
        <dbReference type="EMBL" id="MBC3538938.1"/>
    </source>
</evidence>
<gene>
    <name evidence="1" type="ORF">H7U12_04545</name>
</gene>
<organism evidence="1 2">
    <name type="scientific">Rufibacter sediminis</name>
    <dbReference type="NCBI Taxonomy" id="2762756"/>
    <lineage>
        <taxon>Bacteria</taxon>
        <taxon>Pseudomonadati</taxon>
        <taxon>Bacteroidota</taxon>
        <taxon>Cytophagia</taxon>
        <taxon>Cytophagales</taxon>
        <taxon>Hymenobacteraceae</taxon>
        <taxon>Rufibacter</taxon>
    </lineage>
</organism>
<accession>A0ABR6VP29</accession>
<name>A0ABR6VP29_9BACT</name>
<protein>
    <recommendedName>
        <fullName evidence="3">STAS/SEC14 domain-containing protein</fullName>
    </recommendedName>
</protein>
<proteinExistence type="predicted"/>
<keyword evidence="2" id="KW-1185">Reference proteome</keyword>
<dbReference type="EMBL" id="JACOAF010000011">
    <property type="protein sequence ID" value="MBC3538938.1"/>
    <property type="molecule type" value="Genomic_DNA"/>
</dbReference>
<dbReference type="RefSeq" id="WP_186633613.1">
    <property type="nucleotide sequence ID" value="NZ_JACOAF010000011.1"/>
</dbReference>
<evidence type="ECO:0000313" key="2">
    <source>
        <dbReference type="Proteomes" id="UP000659698"/>
    </source>
</evidence>